<protein>
    <submittedName>
        <fullName evidence="2">Uncharacterized protein</fullName>
    </submittedName>
</protein>
<gene>
    <name evidence="2" type="ORF">BCR33DRAFT_828152</name>
</gene>
<dbReference type="AlphaFoldDB" id="A0A1Y2C0C7"/>
<evidence type="ECO:0000313" key="3">
    <source>
        <dbReference type="Proteomes" id="UP000193642"/>
    </source>
</evidence>
<accession>A0A1Y2C0C7</accession>
<keyword evidence="3" id="KW-1185">Reference proteome</keyword>
<name>A0A1Y2C0C7_9FUNG</name>
<organism evidence="2 3">
    <name type="scientific">Rhizoclosmatium globosum</name>
    <dbReference type="NCBI Taxonomy" id="329046"/>
    <lineage>
        <taxon>Eukaryota</taxon>
        <taxon>Fungi</taxon>
        <taxon>Fungi incertae sedis</taxon>
        <taxon>Chytridiomycota</taxon>
        <taxon>Chytridiomycota incertae sedis</taxon>
        <taxon>Chytridiomycetes</taxon>
        <taxon>Chytridiales</taxon>
        <taxon>Chytriomycetaceae</taxon>
        <taxon>Rhizoclosmatium</taxon>
    </lineage>
</organism>
<dbReference type="EMBL" id="MCGO01000035">
    <property type="protein sequence ID" value="ORY40461.1"/>
    <property type="molecule type" value="Genomic_DNA"/>
</dbReference>
<evidence type="ECO:0000313" key="2">
    <source>
        <dbReference type="EMBL" id="ORY40461.1"/>
    </source>
</evidence>
<reference evidence="2 3" key="1">
    <citation type="submission" date="2016-07" db="EMBL/GenBank/DDBJ databases">
        <title>Pervasive Adenine N6-methylation of Active Genes in Fungi.</title>
        <authorList>
            <consortium name="DOE Joint Genome Institute"/>
            <person name="Mondo S.J."/>
            <person name="Dannebaum R.O."/>
            <person name="Kuo R.C."/>
            <person name="Labutti K."/>
            <person name="Haridas S."/>
            <person name="Kuo A."/>
            <person name="Salamov A."/>
            <person name="Ahrendt S.R."/>
            <person name="Lipzen A."/>
            <person name="Sullivan W."/>
            <person name="Andreopoulos W.B."/>
            <person name="Clum A."/>
            <person name="Lindquist E."/>
            <person name="Daum C."/>
            <person name="Ramamoorthy G.K."/>
            <person name="Gryganskyi A."/>
            <person name="Culley D."/>
            <person name="Magnuson J.K."/>
            <person name="James T.Y."/>
            <person name="O'Malley M.A."/>
            <person name="Stajich J.E."/>
            <person name="Spatafora J.W."/>
            <person name="Visel A."/>
            <person name="Grigoriev I.V."/>
        </authorList>
    </citation>
    <scope>NUCLEOTIDE SEQUENCE [LARGE SCALE GENOMIC DNA]</scope>
    <source>
        <strain evidence="2 3">JEL800</strain>
    </source>
</reference>
<comment type="caution">
    <text evidence="2">The sequence shown here is derived from an EMBL/GenBank/DDBJ whole genome shotgun (WGS) entry which is preliminary data.</text>
</comment>
<sequence length="162" mass="18814">MSASKNTMIPEEKEEDELVAKFRNVEMQPMDNFPSVKEALWKAKLKEAEERPREFSHHKSHRLEDQLAKDLLNLKAGELRHSPYKGFQLDEPEQPKYLLRNYVYSKSLSDPHSRKHDHQTNPSHVHNDDNDDDLFEFASRLGAKMASTPLTPSVSQFDQISI</sequence>
<dbReference type="Proteomes" id="UP000193642">
    <property type="component" value="Unassembled WGS sequence"/>
</dbReference>
<proteinExistence type="predicted"/>
<feature type="region of interest" description="Disordered" evidence="1">
    <location>
        <begin position="108"/>
        <end position="132"/>
    </location>
</feature>
<evidence type="ECO:0000256" key="1">
    <source>
        <dbReference type="SAM" id="MobiDB-lite"/>
    </source>
</evidence>